<feature type="domain" description="RRM" evidence="3">
    <location>
        <begin position="129"/>
        <end position="212"/>
    </location>
</feature>
<reference evidence="4" key="1">
    <citation type="submission" date="2021-12" db="EMBL/GenBank/DDBJ databases">
        <authorList>
            <person name="King R."/>
        </authorList>
    </citation>
    <scope>NUCLEOTIDE SEQUENCE</scope>
</reference>
<evidence type="ECO:0000256" key="1">
    <source>
        <dbReference type="ARBA" id="ARBA00022884"/>
    </source>
</evidence>
<dbReference type="InterPro" id="IPR012677">
    <property type="entry name" value="Nucleotide-bd_a/b_plait_sf"/>
</dbReference>
<accession>A0A9P0AQ23</accession>
<name>A0A9P0AQ23_BRAAE</name>
<evidence type="ECO:0000259" key="3">
    <source>
        <dbReference type="PROSITE" id="PS50102"/>
    </source>
</evidence>
<dbReference type="SUPFAM" id="SSF54928">
    <property type="entry name" value="RNA-binding domain, RBD"/>
    <property type="match status" value="4"/>
</dbReference>
<organism evidence="4 5">
    <name type="scientific">Brassicogethes aeneus</name>
    <name type="common">Rape pollen beetle</name>
    <name type="synonym">Meligethes aeneus</name>
    <dbReference type="NCBI Taxonomy" id="1431903"/>
    <lineage>
        <taxon>Eukaryota</taxon>
        <taxon>Metazoa</taxon>
        <taxon>Ecdysozoa</taxon>
        <taxon>Arthropoda</taxon>
        <taxon>Hexapoda</taxon>
        <taxon>Insecta</taxon>
        <taxon>Pterygota</taxon>
        <taxon>Neoptera</taxon>
        <taxon>Endopterygota</taxon>
        <taxon>Coleoptera</taxon>
        <taxon>Polyphaga</taxon>
        <taxon>Cucujiformia</taxon>
        <taxon>Nitidulidae</taxon>
        <taxon>Meligethinae</taxon>
        <taxon>Brassicogethes</taxon>
    </lineage>
</organism>
<evidence type="ECO:0000313" key="5">
    <source>
        <dbReference type="Proteomes" id="UP001154078"/>
    </source>
</evidence>
<keyword evidence="1 2" id="KW-0694">RNA-binding</keyword>
<dbReference type="Proteomes" id="UP001154078">
    <property type="component" value="Chromosome 1"/>
</dbReference>
<dbReference type="Gene3D" id="3.30.70.330">
    <property type="match status" value="6"/>
</dbReference>
<evidence type="ECO:0000313" key="4">
    <source>
        <dbReference type="EMBL" id="CAH0545889.1"/>
    </source>
</evidence>
<dbReference type="EMBL" id="OV121132">
    <property type="protein sequence ID" value="CAH0545889.1"/>
    <property type="molecule type" value="Genomic_DNA"/>
</dbReference>
<dbReference type="GO" id="GO:0003723">
    <property type="term" value="F:RNA binding"/>
    <property type="evidence" value="ECO:0007669"/>
    <property type="project" value="UniProtKB-UniRule"/>
</dbReference>
<dbReference type="InterPro" id="IPR035979">
    <property type="entry name" value="RBD_domain_sf"/>
</dbReference>
<dbReference type="PANTHER" id="PTHR21245">
    <property type="entry name" value="HETEROGENEOUS NUCLEAR RIBONUCLEOPROTEIN"/>
    <property type="match status" value="1"/>
</dbReference>
<dbReference type="OrthoDB" id="3800936at2759"/>
<protein>
    <recommendedName>
        <fullName evidence="3">RRM domain-containing protein</fullName>
    </recommendedName>
</protein>
<feature type="domain" description="RRM" evidence="3">
    <location>
        <begin position="49"/>
        <end position="127"/>
    </location>
</feature>
<proteinExistence type="predicted"/>
<dbReference type="AlphaFoldDB" id="A0A9P0AQ23"/>
<dbReference type="PROSITE" id="PS50102">
    <property type="entry name" value="RRM"/>
    <property type="match status" value="5"/>
</dbReference>
<keyword evidence="5" id="KW-1185">Reference proteome</keyword>
<gene>
    <name evidence="4" type="ORF">MELIAE_LOCUS172</name>
</gene>
<feature type="domain" description="RRM" evidence="3">
    <location>
        <begin position="351"/>
        <end position="467"/>
    </location>
</feature>
<evidence type="ECO:0000256" key="2">
    <source>
        <dbReference type="PROSITE-ProRule" id="PRU00176"/>
    </source>
</evidence>
<dbReference type="InterPro" id="IPR000504">
    <property type="entry name" value="RRM_dom"/>
</dbReference>
<dbReference type="Pfam" id="PF00076">
    <property type="entry name" value="RRM_1"/>
    <property type="match status" value="4"/>
</dbReference>
<feature type="domain" description="RRM" evidence="3">
    <location>
        <begin position="225"/>
        <end position="298"/>
    </location>
</feature>
<dbReference type="SMART" id="SM00360">
    <property type="entry name" value="RRM"/>
    <property type="match status" value="5"/>
</dbReference>
<sequence>MAKARRNLEVEFNENLNRICFETGYVYYQLNGQRSFEPYSYIMKPQRGCEIFVGRLPRNIYEDKLIPIFKEVGPIFKVRVMVDYQNNTRGYAFISYFNSECADKAVEKFNNYEIAPNAKIAVYKSVDNCRLLISHIDTQMTRPKVFEMLDELYVKGVKDVIFYANPTNPQLNRGYVFVEFESHRDAAIARRYLSSKNAEGPGKGLYVDWADPLPEVDPQIMATVKVLYLKPLPFDMSSHEVKHILSNFIDIQTVDKVHKIRDFAFVNFKERMWAELAYERLRGLRILDELVRVDWSKPPCYSKQNRQGQDPQNYCKNLMGLCNQTGYKIVQENGQRIYSPMVKVKTPPRGCEVFIGRIPKTVFEDILIPIFSKVGPLYKFRIMMEFNQKTRGYAFATYFNKEDANLAFVEGISDVIMYADVADEKLNRGFVFVEFESHRFAAMARRRLSPENLVAWGHTLHVDWADPLPEVDTGVMSKVRILFMKNLPPEFTNIELQAILVNYLGNETIKKTYKMDHYAFIHFTNRKNAEIGLQKLTGLKINQVQISIEWAIPRNFSKKKRLTNGPQNFCTNVPLCLRRLVHEKIKGISNKKRVPEPNKANILPIEGSESSSEMNSEVYLF</sequence>
<feature type="domain" description="RRM" evidence="3">
    <location>
        <begin position="480"/>
        <end position="553"/>
    </location>
</feature>